<gene>
    <name evidence="2" type="ORF">QBC47DRAFT_370626</name>
</gene>
<evidence type="ECO:0000256" key="1">
    <source>
        <dbReference type="SAM" id="MobiDB-lite"/>
    </source>
</evidence>
<organism evidence="2 3">
    <name type="scientific">Echria macrotheca</name>
    <dbReference type="NCBI Taxonomy" id="438768"/>
    <lineage>
        <taxon>Eukaryota</taxon>
        <taxon>Fungi</taxon>
        <taxon>Dikarya</taxon>
        <taxon>Ascomycota</taxon>
        <taxon>Pezizomycotina</taxon>
        <taxon>Sordariomycetes</taxon>
        <taxon>Sordariomycetidae</taxon>
        <taxon>Sordariales</taxon>
        <taxon>Schizotheciaceae</taxon>
        <taxon>Echria</taxon>
    </lineage>
</organism>
<accession>A0AAJ0BIZ4</accession>
<protein>
    <submittedName>
        <fullName evidence="2">Uncharacterized protein</fullName>
    </submittedName>
</protein>
<evidence type="ECO:0000313" key="2">
    <source>
        <dbReference type="EMBL" id="KAK1758837.1"/>
    </source>
</evidence>
<sequence>MAAETTTAQDSPPTCPVPWDRSDPVQQELSSILRSLKHDAALMGVLSLGNDGVMRSLTADRRVVDAVGLTPAQIAAFQERMPPDFRKDDGVLMRADGTKVPREQWFLPDKSLLPAPMSQEARERFEQRSREDEEKGLGSVEARRKQMEAEGMKFA</sequence>
<dbReference type="Proteomes" id="UP001239445">
    <property type="component" value="Unassembled WGS sequence"/>
</dbReference>
<comment type="caution">
    <text evidence="2">The sequence shown here is derived from an EMBL/GenBank/DDBJ whole genome shotgun (WGS) entry which is preliminary data.</text>
</comment>
<name>A0AAJ0BIZ4_9PEZI</name>
<dbReference type="EMBL" id="MU839828">
    <property type="protein sequence ID" value="KAK1758837.1"/>
    <property type="molecule type" value="Genomic_DNA"/>
</dbReference>
<feature type="compositionally biased region" description="Polar residues" evidence="1">
    <location>
        <begin position="1"/>
        <end position="12"/>
    </location>
</feature>
<feature type="region of interest" description="Disordered" evidence="1">
    <location>
        <begin position="111"/>
        <end position="155"/>
    </location>
</feature>
<reference evidence="2" key="1">
    <citation type="submission" date="2023-06" db="EMBL/GenBank/DDBJ databases">
        <title>Genome-scale phylogeny and comparative genomics of the fungal order Sordariales.</title>
        <authorList>
            <consortium name="Lawrence Berkeley National Laboratory"/>
            <person name="Hensen N."/>
            <person name="Bonometti L."/>
            <person name="Westerberg I."/>
            <person name="Brannstrom I.O."/>
            <person name="Guillou S."/>
            <person name="Cros-Aarteil S."/>
            <person name="Calhoun S."/>
            <person name="Haridas S."/>
            <person name="Kuo A."/>
            <person name="Mondo S."/>
            <person name="Pangilinan J."/>
            <person name="Riley R."/>
            <person name="Labutti K."/>
            <person name="Andreopoulos B."/>
            <person name="Lipzen A."/>
            <person name="Chen C."/>
            <person name="Yanf M."/>
            <person name="Daum C."/>
            <person name="Ng V."/>
            <person name="Clum A."/>
            <person name="Steindorff A."/>
            <person name="Ohm R."/>
            <person name="Martin F."/>
            <person name="Silar P."/>
            <person name="Natvig D."/>
            <person name="Lalanne C."/>
            <person name="Gautier V."/>
            <person name="Ament-Velasquez S.L."/>
            <person name="Kruys A."/>
            <person name="Hutchinson M.I."/>
            <person name="Powell A.J."/>
            <person name="Barry K."/>
            <person name="Miller A.N."/>
            <person name="Grigoriev I.V."/>
            <person name="Debuchy R."/>
            <person name="Gladieux P."/>
            <person name="Thoren M.H."/>
            <person name="Johannesson H."/>
        </authorList>
    </citation>
    <scope>NUCLEOTIDE SEQUENCE</scope>
    <source>
        <strain evidence="2">PSN4</strain>
    </source>
</reference>
<feature type="region of interest" description="Disordered" evidence="1">
    <location>
        <begin position="1"/>
        <end position="23"/>
    </location>
</feature>
<dbReference type="AlphaFoldDB" id="A0AAJ0BIZ4"/>
<evidence type="ECO:0000313" key="3">
    <source>
        <dbReference type="Proteomes" id="UP001239445"/>
    </source>
</evidence>
<feature type="compositionally biased region" description="Basic and acidic residues" evidence="1">
    <location>
        <begin position="120"/>
        <end position="155"/>
    </location>
</feature>
<keyword evidence="3" id="KW-1185">Reference proteome</keyword>
<proteinExistence type="predicted"/>